<accession>G2NUD7</accession>
<dbReference type="InterPro" id="IPR016039">
    <property type="entry name" value="Thiolase-like"/>
</dbReference>
<protein>
    <submittedName>
        <fullName evidence="10">Beta-ketoacyl synthase</fullName>
    </submittedName>
</protein>
<dbReference type="SUPFAM" id="SSF55048">
    <property type="entry name" value="Probable ACP-binding domain of malonyl-CoA ACP transacylase"/>
    <property type="match status" value="2"/>
</dbReference>
<dbReference type="GO" id="GO:0006633">
    <property type="term" value="P:fatty acid biosynthetic process"/>
    <property type="evidence" value="ECO:0007669"/>
    <property type="project" value="TreeGrafter"/>
</dbReference>
<dbReference type="InterPro" id="IPR009081">
    <property type="entry name" value="PP-bd_ACP"/>
</dbReference>
<evidence type="ECO:0000313" key="11">
    <source>
        <dbReference type="Proteomes" id="UP000008703"/>
    </source>
</evidence>
<name>G2NUD7_STRV4</name>
<dbReference type="InterPro" id="IPR032821">
    <property type="entry name" value="PKS_assoc"/>
</dbReference>
<dbReference type="CDD" id="cd08952">
    <property type="entry name" value="KR_1_SDR_x"/>
    <property type="match status" value="1"/>
</dbReference>
<dbReference type="SUPFAM" id="SSF53901">
    <property type="entry name" value="Thiolase-like"/>
    <property type="match status" value="1"/>
</dbReference>
<dbReference type="Pfam" id="PF08659">
    <property type="entry name" value="KR"/>
    <property type="match status" value="1"/>
</dbReference>
<evidence type="ECO:0000256" key="6">
    <source>
        <dbReference type="ARBA" id="ARBA00023315"/>
    </source>
</evidence>
<dbReference type="InterPro" id="IPR014043">
    <property type="entry name" value="Acyl_transferase_dom"/>
</dbReference>
<dbReference type="InterPro" id="IPR050091">
    <property type="entry name" value="PKS_NRPS_Biosynth_Enz"/>
</dbReference>
<dbReference type="PROSITE" id="PS50075">
    <property type="entry name" value="CARRIER"/>
    <property type="match status" value="2"/>
</dbReference>
<dbReference type="PROSITE" id="PS52004">
    <property type="entry name" value="KS3_2"/>
    <property type="match status" value="1"/>
</dbReference>
<dbReference type="SMART" id="SM01294">
    <property type="entry name" value="PKS_PP_betabranch"/>
    <property type="match status" value="2"/>
</dbReference>
<dbReference type="SMART" id="SM00827">
    <property type="entry name" value="PKS_AT"/>
    <property type="match status" value="2"/>
</dbReference>
<reference evidence="10" key="1">
    <citation type="submission" date="2011-08" db="EMBL/GenBank/DDBJ databases">
        <title>Complete sequence of chromosome of Streptomyces violaceusniger Tu 4113.</title>
        <authorList>
            <consortium name="US DOE Joint Genome Institute"/>
            <person name="Lucas S."/>
            <person name="Han J."/>
            <person name="Lapidus A."/>
            <person name="Cheng J.-F."/>
            <person name="Goodwin L."/>
            <person name="Pitluck S."/>
            <person name="Peters L."/>
            <person name="Ivanova N."/>
            <person name="Daligault H."/>
            <person name="Detter J.C."/>
            <person name="Han C."/>
            <person name="Tapia R."/>
            <person name="Land M."/>
            <person name="Hauser L."/>
            <person name="Kyrpides N."/>
            <person name="Ivanova N."/>
            <person name="Pagani I."/>
            <person name="Hagen A."/>
            <person name="Katz L."/>
            <person name="Fiedler H.-P."/>
            <person name="Keasling J."/>
            <person name="Fortman J."/>
            <person name="Woyke T."/>
        </authorList>
    </citation>
    <scope>NUCLEOTIDE SEQUENCE [LARGE SCALE GENOMIC DNA]</scope>
    <source>
        <strain evidence="10">Tu 4113</strain>
    </source>
</reference>
<dbReference type="InterPro" id="IPR013968">
    <property type="entry name" value="PKS_KR"/>
</dbReference>
<dbReference type="InterPro" id="IPR020806">
    <property type="entry name" value="PKS_PP-bd"/>
</dbReference>
<dbReference type="FunFam" id="3.40.47.10:FF:000019">
    <property type="entry name" value="Polyketide synthase type I"/>
    <property type="match status" value="1"/>
</dbReference>
<dbReference type="Gene3D" id="3.40.366.10">
    <property type="entry name" value="Malonyl-Coenzyme A Acyl Carrier Protein, domain 2"/>
    <property type="match status" value="2"/>
</dbReference>
<keyword evidence="1" id="KW-0596">Phosphopantetheine</keyword>
<dbReference type="InterPro" id="IPR014031">
    <property type="entry name" value="Ketoacyl_synth_C"/>
</dbReference>
<keyword evidence="11" id="KW-1185">Reference proteome</keyword>
<dbReference type="InterPro" id="IPR036291">
    <property type="entry name" value="NAD(P)-bd_dom_sf"/>
</dbReference>
<dbReference type="Pfam" id="PF16197">
    <property type="entry name" value="KAsynt_C_assoc"/>
    <property type="match status" value="1"/>
</dbReference>
<dbReference type="Pfam" id="PF00550">
    <property type="entry name" value="PP-binding"/>
    <property type="match status" value="2"/>
</dbReference>
<evidence type="ECO:0000259" key="8">
    <source>
        <dbReference type="PROSITE" id="PS50075"/>
    </source>
</evidence>
<keyword evidence="3" id="KW-0808">Transferase</keyword>
<gene>
    <name evidence="10" type="ORF">Strvi_4752</name>
</gene>
<organism evidence="10 11">
    <name type="scientific">Streptomyces violaceusniger (strain Tu 4113)</name>
    <dbReference type="NCBI Taxonomy" id="653045"/>
    <lineage>
        <taxon>Bacteria</taxon>
        <taxon>Bacillati</taxon>
        <taxon>Actinomycetota</taxon>
        <taxon>Actinomycetes</taxon>
        <taxon>Kitasatosporales</taxon>
        <taxon>Streptomycetaceae</taxon>
        <taxon>Streptomyces</taxon>
        <taxon>Streptomyces violaceusniger group</taxon>
    </lineage>
</organism>
<dbReference type="SMART" id="SM00823">
    <property type="entry name" value="PKS_PP"/>
    <property type="match status" value="2"/>
</dbReference>
<dbReference type="Pfam" id="PF02801">
    <property type="entry name" value="Ketoacyl-synt_C"/>
    <property type="match status" value="1"/>
</dbReference>
<feature type="compositionally biased region" description="Polar residues" evidence="7">
    <location>
        <begin position="1890"/>
        <end position="1900"/>
    </location>
</feature>
<dbReference type="GO" id="GO:0033068">
    <property type="term" value="P:macrolide biosynthetic process"/>
    <property type="evidence" value="ECO:0007669"/>
    <property type="project" value="UniProtKB-ARBA"/>
</dbReference>
<dbReference type="Gene3D" id="3.40.47.10">
    <property type="match status" value="1"/>
</dbReference>
<feature type="region of interest" description="Disordered" evidence="7">
    <location>
        <begin position="373"/>
        <end position="394"/>
    </location>
</feature>
<dbReference type="KEGG" id="svl:Strvi_4752"/>
<feature type="domain" description="Carrier" evidence="8">
    <location>
        <begin position="404"/>
        <end position="480"/>
    </location>
</feature>
<dbReference type="PANTHER" id="PTHR43775:SF51">
    <property type="entry name" value="INACTIVE PHENOLPHTHIOCEROL SYNTHESIS POLYKETIDE SYNTHASE TYPE I PKS1-RELATED"/>
    <property type="match status" value="1"/>
</dbReference>
<dbReference type="SUPFAM" id="SSF52151">
    <property type="entry name" value="FabD/lysophospholipase-like"/>
    <property type="match status" value="2"/>
</dbReference>
<dbReference type="SUPFAM" id="SSF51735">
    <property type="entry name" value="NAD(P)-binding Rossmann-fold domains"/>
    <property type="match status" value="2"/>
</dbReference>
<keyword evidence="6" id="KW-0012">Acyltransferase</keyword>
<dbReference type="SUPFAM" id="SSF47336">
    <property type="entry name" value="ACP-like"/>
    <property type="match status" value="2"/>
</dbReference>
<feature type="region of interest" description="Disordered" evidence="7">
    <location>
        <begin position="2025"/>
        <end position="2056"/>
    </location>
</feature>
<dbReference type="PANTHER" id="PTHR43775">
    <property type="entry name" value="FATTY ACID SYNTHASE"/>
    <property type="match status" value="1"/>
</dbReference>
<evidence type="ECO:0000256" key="3">
    <source>
        <dbReference type="ARBA" id="ARBA00022679"/>
    </source>
</evidence>
<dbReference type="InterPro" id="IPR057326">
    <property type="entry name" value="KR_dom"/>
</dbReference>
<feature type="compositionally biased region" description="Polar residues" evidence="7">
    <location>
        <begin position="2037"/>
        <end position="2050"/>
    </location>
</feature>
<dbReference type="Gene3D" id="1.10.1200.10">
    <property type="entry name" value="ACP-like"/>
    <property type="match status" value="2"/>
</dbReference>
<dbReference type="InterPro" id="IPR014030">
    <property type="entry name" value="Ketoacyl_synth_N"/>
</dbReference>
<evidence type="ECO:0000313" key="10">
    <source>
        <dbReference type="EMBL" id="AEM84315.1"/>
    </source>
</evidence>
<dbReference type="EMBL" id="CP002994">
    <property type="protein sequence ID" value="AEM84315.1"/>
    <property type="molecule type" value="Genomic_DNA"/>
</dbReference>
<dbReference type="FunFam" id="3.40.366.10:FF:000002">
    <property type="entry name" value="Probable polyketide synthase 2"/>
    <property type="match status" value="1"/>
</dbReference>
<dbReference type="Gene3D" id="3.30.70.3290">
    <property type="match status" value="2"/>
</dbReference>
<dbReference type="eggNOG" id="COG3321">
    <property type="taxonomic scope" value="Bacteria"/>
</dbReference>
<evidence type="ECO:0000259" key="9">
    <source>
        <dbReference type="PROSITE" id="PS52004"/>
    </source>
</evidence>
<dbReference type="InterPro" id="IPR036736">
    <property type="entry name" value="ACP-like_sf"/>
</dbReference>
<feature type="domain" description="Ketosynthase family 3 (KS3)" evidence="9">
    <location>
        <begin position="501"/>
        <end position="921"/>
    </location>
</feature>
<dbReference type="CDD" id="cd00833">
    <property type="entry name" value="PKS"/>
    <property type="match status" value="1"/>
</dbReference>
<dbReference type="Pfam" id="PF00109">
    <property type="entry name" value="ketoacyl-synt"/>
    <property type="match status" value="1"/>
</dbReference>
<evidence type="ECO:0000256" key="1">
    <source>
        <dbReference type="ARBA" id="ARBA00022450"/>
    </source>
</evidence>
<dbReference type="InterPro" id="IPR001227">
    <property type="entry name" value="Ac_transferase_dom_sf"/>
</dbReference>
<evidence type="ECO:0000256" key="2">
    <source>
        <dbReference type="ARBA" id="ARBA00022553"/>
    </source>
</evidence>
<keyword evidence="4" id="KW-0045">Antibiotic biosynthesis</keyword>
<dbReference type="Pfam" id="PF00698">
    <property type="entry name" value="Acyl_transf_1"/>
    <property type="match status" value="2"/>
</dbReference>
<dbReference type="Proteomes" id="UP000008703">
    <property type="component" value="Chromosome"/>
</dbReference>
<dbReference type="SMART" id="SM00822">
    <property type="entry name" value="PKS_KR"/>
    <property type="match status" value="1"/>
</dbReference>
<feature type="region of interest" description="Disordered" evidence="7">
    <location>
        <begin position="1871"/>
        <end position="1901"/>
    </location>
</feature>
<dbReference type="Gene3D" id="3.40.50.720">
    <property type="entry name" value="NAD(P)-binding Rossmann-like Domain"/>
    <property type="match status" value="1"/>
</dbReference>
<dbReference type="SMART" id="SM00825">
    <property type="entry name" value="PKS_KS"/>
    <property type="match status" value="1"/>
</dbReference>
<dbReference type="InterPro" id="IPR016035">
    <property type="entry name" value="Acyl_Trfase/lysoPLipase"/>
</dbReference>
<feature type="domain" description="Carrier" evidence="8">
    <location>
        <begin position="1898"/>
        <end position="1973"/>
    </location>
</feature>
<dbReference type="InterPro" id="IPR020841">
    <property type="entry name" value="PKS_Beta-ketoAc_synthase_dom"/>
</dbReference>
<sequence>MSSRRAAVTGRQLSELRAGLTALASGRGAVGLVHGRPTSGRTAFVFPGQGPQWPGMAAELTTRSRTFRTTMDDCAAALEPYLDWPLLDALSPDSGLPLDRADVAQPALFAVMISLAATWRSCGVEPDAVMGYSIGEIAAAAVSGVLTLDDAARVVTSWGHAEATLTGRGGMLSVMAPVADIRSRLASYDGEVTIAAVNSPRSVVVAGELDALQELQTRLTAEGTVVKRVAMDLSAHSPQIDQLRQAIQRDLISIRPERGRIPLYSSFSGGRVEDTSLLDGNHWFEVLRGVMDFRAAVEAAVSDGHSLFVETSPHPVLTSALQENFQDGGVDAIAVGSLRRDEGGPARFLASLGSAFVAGATIDVGELTRDPVEPISLPDLGSPPPSDSGRDTVRTELNGLGPSARRRALADLICHEVVNRAASTEPMDPRREFRDAGIDSATGLDLVNSIAKNLEVPLAATALFDHPTPQLLARHIDLELWGQDGPQGGRLGRRSGTDDRDDPVVIVGMACRLPGGVSGPQDLWRLLVEGVDATTDFPAGRGWERQDRHGAVRRGPWRGGFLTGADRFDAGFFHISPREALAMDPQQRLSLETAWETIERAGIDAHGLRGTRTGVFIGAMPADYGPPLDAGSDMAGHLLTGTTTSMLSGRVAYTLGLEGAALTVDTACSSSLVALHLAAQALRSGECDLALAGGVTVLSTPGMFAEFDKQGALAPDGRSKAFSAQADGFGLAEGIGMVLVERLSHARQHGHDVLAVLRGSAVNSDGAANGLTAPNGTSQRNLIRQALAGARLRPGDVDVVEAHGTGTRLGDPIEANALLAAYGDRRDHDRPLLVGSMKSNIGHTQAAAGLSGVIKMVLAMRHGLVPRTLHVDQPSPHVDWQAGGLELVTHRQAWPGTGRPRRAGVSAFGISGTNAHVILEQAPEDASLRPQAPATTYGPVAIPVTAASESALRAQAARLLGCLDSADQAQEDIHVVLGHSLATGRAALDRRAVIVADDASDLRDALTALGNGGPHARLVTGDATIAGHTAFVLPGQGSQRLGMGRELYEADAAFAEALDEVCAELDRHLPQPLRTVMWAEPGSREAALLDSTLYAQPALFAVEAALVRLFERWGVVPDYLIGHSLGEISAAYVAGVLTLADAASVVTTRSALMHELPPGGAMFAVQAEEHDVLARLAEYQGAVTVAAVNGPSSVVVSGDERATADLARRFAERGVITRRLQVGHAFHSGHMDPMLDKFHTAVGRVVLGAPRIRMVSNLDGQVVSADRIRTPDYWTEHVRRPVRFHDGIRTLMESGVTTFIELGPGAALTASVRDILGAGGDSARRGSAAAVATLRRGHLETRSVLTAVAVAQTRGAEVDWPAVYAPARPAVLDLPTYPFEGDRYWLMRDRAQERPPEREETTVDGWRYRIEWEPASPVEDPGERGAWLVVLPGGDEHRELAGLCRQLLGEDFADARILRLDEAPADRATLAAMLDQQAADLGRPVTGVLSLLALDPAGRGSRAGLGPGLTTLVLAQALADAALPAPLRLVTRCAVKTGHGDERIDPLQARIWGFGRSVAAEHPDLVAGLIDLPAASTPVDPSWLRQALNGYGNEDQLAIRPEGVRAPRLVPAPVRASVPERGQPTGTALVLGGTGALGSHVARELAKTGVDRLVLLSRRGPRAPGAARQIAELEELGVSAHAVACDMASEEDLAAVVRQEQQAYGPIRTVVHAAGSDRHASLTDCTTAGFAEIHDKAAAAAQLDRIFQDEPVEFVLFSSMTAVLGGPGRHAQASADAFIDAVAERRRERGLPAISLEWGTWEGPGMGGAAEDADRPRRDGVRPMAADRALSALRRSMAGDDGVLLIADVDWSRFVPANSAARHRPMLSRLHGSATFSGPHGSAPKVGERSSGTSEPQSGSHAMVRTHVAAVLGFPDPGDIDPDRSFRDLGLDSMGSVDLCLQLSEATGIELPITVVFDHSTPAALAEHLVSLQASPPHEPDLLEAALAAASEMVLDDERRDRVAAWLRDLSDRLRIDVKGASPLDMRGGSPLDANGESRSAANSDANPDSQLDAKSLTDAELFKAVDELTS</sequence>
<dbReference type="HOGENOM" id="CLU_000022_35_0_11"/>
<keyword evidence="5" id="KW-0511">Multifunctional enzyme</keyword>
<dbReference type="GO" id="GO:0004312">
    <property type="term" value="F:fatty acid synthase activity"/>
    <property type="evidence" value="ECO:0007669"/>
    <property type="project" value="TreeGrafter"/>
</dbReference>
<evidence type="ECO:0000256" key="4">
    <source>
        <dbReference type="ARBA" id="ARBA00023194"/>
    </source>
</evidence>
<evidence type="ECO:0000256" key="7">
    <source>
        <dbReference type="SAM" id="MobiDB-lite"/>
    </source>
</evidence>
<keyword evidence="2" id="KW-0597">Phosphoprotein</keyword>
<dbReference type="InterPro" id="IPR016036">
    <property type="entry name" value="Malonyl_transacylase_ACP-bd"/>
</dbReference>
<evidence type="ECO:0000256" key="5">
    <source>
        <dbReference type="ARBA" id="ARBA00023268"/>
    </source>
</evidence>
<dbReference type="GO" id="GO:0031177">
    <property type="term" value="F:phosphopantetheine binding"/>
    <property type="evidence" value="ECO:0007669"/>
    <property type="project" value="InterPro"/>
</dbReference>
<proteinExistence type="predicted"/>